<accession>A0ABN7XL54</accession>
<protein>
    <submittedName>
        <fullName evidence="1">28466_t:CDS:1</fullName>
    </submittedName>
</protein>
<name>A0ABN7XL54_GIGMA</name>
<dbReference type="Proteomes" id="UP000789901">
    <property type="component" value="Unassembled WGS sequence"/>
</dbReference>
<comment type="caution">
    <text evidence="1">The sequence shown here is derived from an EMBL/GenBank/DDBJ whole genome shotgun (WGS) entry which is preliminary data.</text>
</comment>
<reference evidence="1 2" key="1">
    <citation type="submission" date="2021-06" db="EMBL/GenBank/DDBJ databases">
        <authorList>
            <person name="Kallberg Y."/>
            <person name="Tangrot J."/>
            <person name="Rosling A."/>
        </authorList>
    </citation>
    <scope>NUCLEOTIDE SEQUENCE [LARGE SCALE GENOMIC DNA]</scope>
    <source>
        <strain evidence="1 2">120-4 pot B 10/14</strain>
    </source>
</reference>
<sequence>MVKYTRERLLKNPMVVHISDCGLQATCKCGKVIKLKRAYDETYIESHINNNGCKFQNGIVSILNFFSPALKDNQPATKRYTCTGLDSPIYKAYINRVFTCTTHGGAPRREVIARELFLNKFSSNKAVKYRKLSKNELQLLDSKIIRQSKWKIE</sequence>
<organism evidence="1 2">
    <name type="scientific">Gigaspora margarita</name>
    <dbReference type="NCBI Taxonomy" id="4874"/>
    <lineage>
        <taxon>Eukaryota</taxon>
        <taxon>Fungi</taxon>
        <taxon>Fungi incertae sedis</taxon>
        <taxon>Mucoromycota</taxon>
        <taxon>Glomeromycotina</taxon>
        <taxon>Glomeromycetes</taxon>
        <taxon>Diversisporales</taxon>
        <taxon>Gigasporaceae</taxon>
        <taxon>Gigaspora</taxon>
    </lineage>
</organism>
<evidence type="ECO:0000313" key="2">
    <source>
        <dbReference type="Proteomes" id="UP000789901"/>
    </source>
</evidence>
<evidence type="ECO:0000313" key="1">
    <source>
        <dbReference type="EMBL" id="CAG8854684.1"/>
    </source>
</evidence>
<gene>
    <name evidence="1" type="ORF">GMARGA_LOCUS43505</name>
</gene>
<feature type="non-terminal residue" evidence="1">
    <location>
        <position position="153"/>
    </location>
</feature>
<proteinExistence type="predicted"/>
<dbReference type="EMBL" id="CAJVQB010141241">
    <property type="protein sequence ID" value="CAG8854684.1"/>
    <property type="molecule type" value="Genomic_DNA"/>
</dbReference>
<keyword evidence="2" id="KW-1185">Reference proteome</keyword>